<comment type="caution">
    <text evidence="2">The sequence shown here is derived from an EMBL/GenBank/DDBJ whole genome shotgun (WGS) entry which is preliminary data.</text>
</comment>
<reference evidence="2" key="1">
    <citation type="submission" date="2019-09" db="EMBL/GenBank/DDBJ databases">
        <title>Characterisation of the sponge microbiome using genome-centric metagenomics.</title>
        <authorList>
            <person name="Engelberts J.P."/>
            <person name="Robbins S.J."/>
            <person name="De Goeij J.M."/>
            <person name="Aranda M."/>
            <person name="Bell S.C."/>
            <person name="Webster N.S."/>
        </authorList>
    </citation>
    <scope>NUCLEOTIDE SEQUENCE</scope>
    <source>
        <strain evidence="2">SB0662_bin_9</strain>
    </source>
</reference>
<name>A0A6B1DTR1_9CHLR</name>
<organism evidence="2">
    <name type="scientific">Caldilineaceae bacterium SB0662_bin_9</name>
    <dbReference type="NCBI Taxonomy" id="2605258"/>
    <lineage>
        <taxon>Bacteria</taxon>
        <taxon>Bacillati</taxon>
        <taxon>Chloroflexota</taxon>
        <taxon>Caldilineae</taxon>
        <taxon>Caldilineales</taxon>
        <taxon>Caldilineaceae</taxon>
    </lineage>
</organism>
<dbReference type="EMBL" id="VXPY01000059">
    <property type="protein sequence ID" value="MYD90356.1"/>
    <property type="molecule type" value="Genomic_DNA"/>
</dbReference>
<evidence type="ECO:0000259" key="1">
    <source>
        <dbReference type="Pfam" id="PF04784"/>
    </source>
</evidence>
<dbReference type="InterPro" id="IPR006869">
    <property type="entry name" value="DUF547"/>
</dbReference>
<gene>
    <name evidence="2" type="ORF">F4Y08_08500</name>
</gene>
<proteinExistence type="predicted"/>
<protein>
    <submittedName>
        <fullName evidence="2">DUF547 domain-containing protein</fullName>
    </submittedName>
</protein>
<accession>A0A6B1DTR1</accession>
<feature type="domain" description="DUF547" evidence="1">
    <location>
        <begin position="78"/>
        <end position="207"/>
    </location>
</feature>
<dbReference type="Pfam" id="PF04784">
    <property type="entry name" value="DUF547"/>
    <property type="match status" value="1"/>
</dbReference>
<dbReference type="AlphaFoldDB" id="A0A6B1DTR1"/>
<sequence>MLYWIISGRSRAVLNRKAQSGGTALGASDIIELVRVCHASGIASDGSTADYAAVDAVLAPQRERFYNGLLATPPDSFSDRAQAFSFWINLYNLLILDAVTTFRVRRATVGLSQGIMRFFEKAAYNVGGHRFSANDIENGVLRANAPHPAARGPHFRDGDPRCAAVLEPIDPRVHFALNCASRSCPYARIYEPDRLDEQLDAATRAFVAGDVQVDSVSREVTLSKIFAWFAPDFEDAGGALATAIQYMPENDGVRLWLEQHRESVTVKFRPYDWHLNTSI</sequence>
<dbReference type="PANTHER" id="PTHR46361:SF3">
    <property type="entry name" value="ELECTRON CARRIER_ PROTEIN DISULFIDE OXIDOREDUCTASE"/>
    <property type="match status" value="1"/>
</dbReference>
<evidence type="ECO:0000313" key="2">
    <source>
        <dbReference type="EMBL" id="MYD90356.1"/>
    </source>
</evidence>
<dbReference type="PANTHER" id="PTHR46361">
    <property type="entry name" value="ELECTRON CARRIER/ PROTEIN DISULFIDE OXIDOREDUCTASE"/>
    <property type="match status" value="1"/>
</dbReference>